<evidence type="ECO:0000313" key="19">
    <source>
        <dbReference type="Proteomes" id="UP000549394"/>
    </source>
</evidence>
<keyword evidence="10" id="KW-0325">Glycoprotein</keyword>
<gene>
    <name evidence="18" type="ORF">DGYR_LOCUS5917</name>
</gene>
<reference evidence="18 19" key="1">
    <citation type="submission" date="2020-08" db="EMBL/GenBank/DDBJ databases">
        <authorList>
            <person name="Hejnol A."/>
        </authorList>
    </citation>
    <scope>NUCLEOTIDE SEQUENCE [LARGE SCALE GENOMIC DNA]</scope>
</reference>
<evidence type="ECO:0000256" key="11">
    <source>
        <dbReference type="ARBA" id="ARBA00023286"/>
    </source>
</evidence>
<feature type="chain" id="PRO_5029947506" evidence="14">
    <location>
        <begin position="19"/>
        <end position="526"/>
    </location>
</feature>
<dbReference type="InterPro" id="IPR006201">
    <property type="entry name" value="Neur_channel"/>
</dbReference>
<evidence type="ECO:0000256" key="7">
    <source>
        <dbReference type="ARBA" id="ARBA00023136"/>
    </source>
</evidence>
<keyword evidence="5" id="KW-0770">Synapse</keyword>
<dbReference type="InterPro" id="IPR006202">
    <property type="entry name" value="Neur_chan_lig-bd"/>
</dbReference>
<dbReference type="Gene3D" id="2.70.170.10">
    <property type="entry name" value="Neurotransmitter-gated ion-channel ligand-binding domain"/>
    <property type="match status" value="1"/>
</dbReference>
<feature type="transmembrane region" description="Helical" evidence="14">
    <location>
        <begin position="488"/>
        <end position="507"/>
    </location>
</feature>
<dbReference type="PANTHER" id="PTHR18945">
    <property type="entry name" value="NEUROTRANSMITTER GATED ION CHANNEL"/>
    <property type="match status" value="1"/>
</dbReference>
<evidence type="ECO:0000256" key="6">
    <source>
        <dbReference type="ARBA" id="ARBA00023065"/>
    </source>
</evidence>
<dbReference type="EMBL" id="CAJFCJ010000007">
    <property type="protein sequence ID" value="CAD5117384.1"/>
    <property type="molecule type" value="Genomic_DNA"/>
</dbReference>
<evidence type="ECO:0000256" key="13">
    <source>
        <dbReference type="ARBA" id="ARBA00034099"/>
    </source>
</evidence>
<evidence type="ECO:0000256" key="8">
    <source>
        <dbReference type="ARBA" id="ARBA00023157"/>
    </source>
</evidence>
<feature type="region of interest" description="Disordered" evidence="15">
    <location>
        <begin position="26"/>
        <end position="51"/>
    </location>
</feature>
<evidence type="ECO:0000256" key="3">
    <source>
        <dbReference type="ARBA" id="ARBA00022692"/>
    </source>
</evidence>
<evidence type="ECO:0000259" key="16">
    <source>
        <dbReference type="Pfam" id="PF02931"/>
    </source>
</evidence>
<organism evidence="18 19">
    <name type="scientific">Dimorphilus gyrociliatus</name>
    <dbReference type="NCBI Taxonomy" id="2664684"/>
    <lineage>
        <taxon>Eukaryota</taxon>
        <taxon>Metazoa</taxon>
        <taxon>Spiralia</taxon>
        <taxon>Lophotrochozoa</taxon>
        <taxon>Annelida</taxon>
        <taxon>Polychaeta</taxon>
        <taxon>Polychaeta incertae sedis</taxon>
        <taxon>Dinophilidae</taxon>
        <taxon>Dimorphilus</taxon>
    </lineage>
</organism>
<keyword evidence="1 14" id="KW-0813">Transport</keyword>
<dbReference type="InterPro" id="IPR018000">
    <property type="entry name" value="Neurotransmitter_ion_chnl_CS"/>
</dbReference>
<evidence type="ECO:0000256" key="2">
    <source>
        <dbReference type="ARBA" id="ARBA00022475"/>
    </source>
</evidence>
<name>A0A7I8VM71_9ANNE</name>
<protein>
    <submittedName>
        <fullName evidence="18">DgyrCDS6158</fullName>
    </submittedName>
</protein>
<dbReference type="InterPro" id="IPR036734">
    <property type="entry name" value="Neur_chan_lig-bd_sf"/>
</dbReference>
<dbReference type="InterPro" id="IPR002394">
    <property type="entry name" value="Nicotinic_acetylcholine_rcpt"/>
</dbReference>
<feature type="transmembrane region" description="Helical" evidence="14">
    <location>
        <begin position="284"/>
        <end position="308"/>
    </location>
</feature>
<evidence type="ECO:0000256" key="12">
    <source>
        <dbReference type="ARBA" id="ARBA00023303"/>
    </source>
</evidence>
<dbReference type="AlphaFoldDB" id="A0A7I8VM71"/>
<comment type="subcellular location">
    <subcellularLocation>
        <location evidence="13">Synaptic cell membrane</location>
        <topology evidence="13">Multi-pass membrane protein</topology>
    </subcellularLocation>
</comment>
<dbReference type="Pfam" id="PF02932">
    <property type="entry name" value="Neur_chan_memb"/>
    <property type="match status" value="1"/>
</dbReference>
<dbReference type="FunFam" id="1.20.58.390:FF:000043">
    <property type="entry name" value="AcetylCholine Receptor"/>
    <property type="match status" value="1"/>
</dbReference>
<feature type="signal peptide" evidence="14">
    <location>
        <begin position="1"/>
        <end position="18"/>
    </location>
</feature>
<dbReference type="Gene3D" id="1.20.58.390">
    <property type="entry name" value="Neurotransmitter-gated ion-channel transmembrane domain"/>
    <property type="match status" value="2"/>
</dbReference>
<dbReference type="SUPFAM" id="SSF63712">
    <property type="entry name" value="Nicotinic receptor ligand binding domain-like"/>
    <property type="match status" value="1"/>
</dbReference>
<dbReference type="OrthoDB" id="6274191at2759"/>
<evidence type="ECO:0000256" key="10">
    <source>
        <dbReference type="ARBA" id="ARBA00023180"/>
    </source>
</evidence>
<keyword evidence="2" id="KW-1003">Cell membrane</keyword>
<evidence type="ECO:0000256" key="4">
    <source>
        <dbReference type="ARBA" id="ARBA00022989"/>
    </source>
</evidence>
<comment type="caution">
    <text evidence="18">The sequence shown here is derived from an EMBL/GenBank/DDBJ whole genome shotgun (WGS) entry which is preliminary data.</text>
</comment>
<dbReference type="PRINTS" id="PR00252">
    <property type="entry name" value="NRIONCHANNEL"/>
</dbReference>
<keyword evidence="19" id="KW-1185">Reference proteome</keyword>
<keyword evidence="7 14" id="KW-0472">Membrane</keyword>
<keyword evidence="3 14" id="KW-0812">Transmembrane</keyword>
<feature type="domain" description="Neurotransmitter-gated ion-channel ligand-binding" evidence="16">
    <location>
        <begin position="75"/>
        <end position="282"/>
    </location>
</feature>
<proteinExistence type="inferred from homology"/>
<dbReference type="GO" id="GO:0045211">
    <property type="term" value="C:postsynaptic membrane"/>
    <property type="evidence" value="ECO:0007669"/>
    <property type="project" value="InterPro"/>
</dbReference>
<evidence type="ECO:0000256" key="9">
    <source>
        <dbReference type="ARBA" id="ARBA00023170"/>
    </source>
</evidence>
<dbReference type="Proteomes" id="UP000549394">
    <property type="component" value="Unassembled WGS sequence"/>
</dbReference>
<feature type="transmembrane region" description="Helical" evidence="14">
    <location>
        <begin position="344"/>
        <end position="367"/>
    </location>
</feature>
<keyword evidence="11" id="KW-1071">Ligand-gated ion channel</keyword>
<accession>A0A7I8VM71</accession>
<evidence type="ECO:0000256" key="15">
    <source>
        <dbReference type="SAM" id="MobiDB-lite"/>
    </source>
</evidence>
<evidence type="ECO:0000313" key="18">
    <source>
        <dbReference type="EMBL" id="CAD5117384.1"/>
    </source>
</evidence>
<dbReference type="SUPFAM" id="SSF90112">
    <property type="entry name" value="Neurotransmitter-gated ion-channel transmembrane pore"/>
    <property type="match status" value="1"/>
</dbReference>
<keyword evidence="12 14" id="KW-0407">Ion channel</keyword>
<evidence type="ECO:0000259" key="17">
    <source>
        <dbReference type="Pfam" id="PF02932"/>
    </source>
</evidence>
<dbReference type="InterPro" id="IPR036719">
    <property type="entry name" value="Neuro-gated_channel_TM_sf"/>
</dbReference>
<dbReference type="CDD" id="cd19051">
    <property type="entry name" value="LGIC_TM_cation"/>
    <property type="match status" value="1"/>
</dbReference>
<dbReference type="InterPro" id="IPR006029">
    <property type="entry name" value="Neurotrans-gated_channel_TM"/>
</dbReference>
<evidence type="ECO:0000256" key="14">
    <source>
        <dbReference type="RuleBase" id="RU000687"/>
    </source>
</evidence>
<dbReference type="PRINTS" id="PR00254">
    <property type="entry name" value="NICOTINICR"/>
</dbReference>
<dbReference type="Pfam" id="PF02931">
    <property type="entry name" value="Neur_chan_LBD"/>
    <property type="match status" value="1"/>
</dbReference>
<dbReference type="InterPro" id="IPR038050">
    <property type="entry name" value="Neuro_actylchol_rec"/>
</dbReference>
<dbReference type="FunFam" id="2.70.170.10:FF:000028">
    <property type="entry name" value="AcetylCholine Receptor"/>
    <property type="match status" value="1"/>
</dbReference>
<feature type="transmembrane region" description="Helical" evidence="14">
    <location>
        <begin position="314"/>
        <end position="332"/>
    </location>
</feature>
<keyword evidence="4 14" id="KW-1133">Transmembrane helix</keyword>
<evidence type="ECO:0000256" key="1">
    <source>
        <dbReference type="ARBA" id="ARBA00022448"/>
    </source>
</evidence>
<evidence type="ECO:0000256" key="5">
    <source>
        <dbReference type="ARBA" id="ARBA00023018"/>
    </source>
</evidence>
<dbReference type="GO" id="GO:0004888">
    <property type="term" value="F:transmembrane signaling receptor activity"/>
    <property type="evidence" value="ECO:0007669"/>
    <property type="project" value="InterPro"/>
</dbReference>
<keyword evidence="8" id="KW-1015">Disulfide bond</keyword>
<keyword evidence="14" id="KW-0732">Signal</keyword>
<feature type="domain" description="Neurotransmitter-gated ion-channel transmembrane" evidence="17">
    <location>
        <begin position="289"/>
        <end position="504"/>
    </location>
</feature>
<dbReference type="PROSITE" id="PS00236">
    <property type="entry name" value="NEUROTR_ION_CHANNEL"/>
    <property type="match status" value="1"/>
</dbReference>
<dbReference type="GO" id="GO:0022848">
    <property type="term" value="F:acetylcholine-gated monoatomic cation-selective channel activity"/>
    <property type="evidence" value="ECO:0007669"/>
    <property type="project" value="InterPro"/>
</dbReference>
<keyword evidence="9" id="KW-0675">Receptor</keyword>
<comment type="similarity">
    <text evidence="14">Belongs to the ligand-gated ion channel (TC 1.A.9) family.</text>
</comment>
<sequence>MKHLALKITVYYWLLSSAVDCKGAGSKIRKNKKPKDGSGIGRNVGSTSSGSKDGAMASYDFYGLPLKPHRNLTHEERLLAYLFRDYDPVARAVVDTDKPVDVYLAFVLLRIHGLDERSQVLTTTGLVIAEWNDGRLEWNPQDFGNLSEIVVKADKIWLPEIAVMNGADELNPDFERIRVLLNHRGELHWEPGGIFRTTCDIDIQYFPFDSQACPMLIGAYSYHSDKMNISTLASEISTHDFRLNGEWQVSGTSATRNETILDISSGKGYAHVVFMLYLKRRYQFYMMNIVLPCLMLSALIMIGFFLPPEAGEKISLGISVLLAFTVFLLMVADNIPRTSLAIPLLVLYLTATMTLGTLSVCLTVFVLNVHHRNPRFPVKPILRTAILRYLARVLRIRTTMNCSRAENRVYIRSGNKNGRPEDNNGLMVDEVELLSLTKVNHGKSVQVSNGPKNSKNSLILRRTEIDDEVTAADYSQDWHELAMVLDRLFFWCLFIAMSLSAVFILLYPKYMGLENRQSGEAVSTLE</sequence>
<dbReference type="CDD" id="cd18989">
    <property type="entry name" value="LGIC_ECD_cation"/>
    <property type="match status" value="1"/>
</dbReference>
<keyword evidence="6 14" id="KW-0406">Ion transport</keyword>